<evidence type="ECO:0000256" key="3">
    <source>
        <dbReference type="SAM" id="Coils"/>
    </source>
</evidence>
<dbReference type="InterPro" id="IPR040372">
    <property type="entry name" value="YaeB-like"/>
</dbReference>
<sequence>MSESSVEILKNQLSIARNEIKNLRQQISNLQHVHQKDIQNIKSTLESFKCHSCLSNTGTRSKEKDVENGHSKSNSANISFSPIGIIRTAFSDKRAVPRQANVASKLISRIDLCPTVFNNPEHSVEGLENFSHIWIIYYFHRNQAHLKAKVAPPRLGGERVGVFSTRSPHRPCPIGLSLVELERIENSSIYFYGTDMVDETPVLDIKPYIPQYDVPGKINEQQFYSSREAPDGEENIEQATASTSNNQTQKVMIPKWIANGSTLNVVFNENSEQQIMELGVDKKSITDILQADPRSVYLRTKYGSQIYTFQLGENTVTCKFDDQNSTVNVLHVRKVVNLSDINDQSEDHNVE</sequence>
<feature type="coiled-coil region" evidence="3">
    <location>
        <begin position="6"/>
        <end position="40"/>
    </location>
</feature>
<accession>A0A903UAE6</accession>
<dbReference type="InterPro" id="IPR036414">
    <property type="entry name" value="YaeB_N_sf"/>
</dbReference>
<dbReference type="PANTHER" id="PTHR12818">
    <property type="entry name" value="TRNA (ADENINE(37)-N6)-METHYLTRANSFERASE"/>
    <property type="match status" value="1"/>
</dbReference>
<evidence type="ECO:0000313" key="5">
    <source>
        <dbReference type="EnsemblMetazoa" id="AAEL007313-PB"/>
    </source>
</evidence>
<dbReference type="EnsemblMetazoa" id="AAEL007313-RB">
    <property type="protein sequence ID" value="AAEL007313-PB"/>
    <property type="gene ID" value="AAEL007313"/>
</dbReference>
<dbReference type="InterPro" id="IPR023370">
    <property type="entry name" value="TrmO-like_N"/>
</dbReference>
<dbReference type="InterPro" id="IPR036413">
    <property type="entry name" value="YaeB-like_sf"/>
</dbReference>
<name>A0A903UAE6_AEDAE</name>
<reference evidence="5 6" key="1">
    <citation type="submission" date="2017-06" db="EMBL/GenBank/DDBJ databases">
        <title>Aedes aegypti genome working group (AGWG) sequencing and assembly.</title>
        <authorList>
            <consortium name="Aedes aegypti Genome Working Group (AGWG)"/>
            <person name="Matthews B.J."/>
        </authorList>
    </citation>
    <scope>NUCLEOTIDE SEQUENCE [LARGE SCALE GENOMIC DNA]</scope>
    <source>
        <strain evidence="5 6">LVP_AGWG</strain>
    </source>
</reference>
<dbReference type="CDD" id="cd09281">
    <property type="entry name" value="UPF0066"/>
    <property type="match status" value="1"/>
</dbReference>
<dbReference type="OrthoDB" id="4882at2759"/>
<evidence type="ECO:0000259" key="4">
    <source>
        <dbReference type="PROSITE" id="PS51668"/>
    </source>
</evidence>
<dbReference type="PROSITE" id="PS51668">
    <property type="entry name" value="TSAA_2"/>
    <property type="match status" value="1"/>
</dbReference>
<gene>
    <name evidence="5" type="primary">5569027</name>
</gene>
<dbReference type="Proteomes" id="UP000008820">
    <property type="component" value="Chromosome 2"/>
</dbReference>
<dbReference type="Pfam" id="PF01980">
    <property type="entry name" value="TrmO_N"/>
    <property type="match status" value="1"/>
</dbReference>
<protein>
    <recommendedName>
        <fullName evidence="4">TsaA-like domain-containing protein</fullName>
    </recommendedName>
</protein>
<dbReference type="AlphaFoldDB" id="A0A903UAE6"/>
<dbReference type="PANTHER" id="PTHR12818:SF0">
    <property type="entry name" value="TRNA (ADENINE(37)-N6)-METHYLTRANSFERASE"/>
    <property type="match status" value="1"/>
</dbReference>
<organism evidence="5 6">
    <name type="scientific">Aedes aegypti</name>
    <name type="common">Yellowfever mosquito</name>
    <name type="synonym">Culex aegypti</name>
    <dbReference type="NCBI Taxonomy" id="7159"/>
    <lineage>
        <taxon>Eukaryota</taxon>
        <taxon>Metazoa</taxon>
        <taxon>Ecdysozoa</taxon>
        <taxon>Arthropoda</taxon>
        <taxon>Hexapoda</taxon>
        <taxon>Insecta</taxon>
        <taxon>Pterygota</taxon>
        <taxon>Neoptera</taxon>
        <taxon>Endopterygota</taxon>
        <taxon>Diptera</taxon>
        <taxon>Nematocera</taxon>
        <taxon>Culicoidea</taxon>
        <taxon>Culicidae</taxon>
        <taxon>Culicinae</taxon>
        <taxon>Aedini</taxon>
        <taxon>Aedes</taxon>
        <taxon>Stegomyia</taxon>
    </lineage>
</organism>
<comment type="similarity">
    <text evidence="2">Belongs to the tRNA methyltransferase O family.</text>
</comment>
<dbReference type="Gene3D" id="3.30.2310.10">
    <property type="entry name" value="YaeB-like"/>
    <property type="match status" value="1"/>
</dbReference>
<dbReference type="SUPFAM" id="SSF118196">
    <property type="entry name" value="YaeB-like"/>
    <property type="match status" value="1"/>
</dbReference>
<keyword evidence="1" id="KW-0949">S-adenosyl-L-methionine</keyword>
<keyword evidence="3" id="KW-0175">Coiled coil</keyword>
<evidence type="ECO:0000256" key="2">
    <source>
        <dbReference type="ARBA" id="ARBA00033753"/>
    </source>
</evidence>
<dbReference type="Gene3D" id="2.40.30.70">
    <property type="entry name" value="YaeB-like"/>
    <property type="match status" value="1"/>
</dbReference>
<keyword evidence="6" id="KW-1185">Reference proteome</keyword>
<evidence type="ECO:0000256" key="1">
    <source>
        <dbReference type="ARBA" id="ARBA00022691"/>
    </source>
</evidence>
<proteinExistence type="inferred from homology"/>
<evidence type="ECO:0000313" key="6">
    <source>
        <dbReference type="Proteomes" id="UP000008820"/>
    </source>
</evidence>
<reference evidence="5" key="2">
    <citation type="submission" date="2022-10" db="UniProtKB">
        <authorList>
            <consortium name="EnsemblMetazoa"/>
        </authorList>
    </citation>
    <scope>IDENTIFICATION</scope>
    <source>
        <strain evidence="5">LVP_AGWG</strain>
    </source>
</reference>
<dbReference type="NCBIfam" id="TIGR00104">
    <property type="entry name" value="tRNA_TsaA"/>
    <property type="match status" value="1"/>
</dbReference>
<feature type="domain" description="TsaA-like" evidence="4">
    <location>
        <begin position="80"/>
        <end position="217"/>
    </location>
</feature>